<evidence type="ECO:0000256" key="7">
    <source>
        <dbReference type="SAM" id="MobiDB-lite"/>
    </source>
</evidence>
<evidence type="ECO:0000256" key="3">
    <source>
        <dbReference type="ARBA" id="ARBA00022475"/>
    </source>
</evidence>
<feature type="transmembrane region" description="Helical" evidence="8">
    <location>
        <begin position="255"/>
        <end position="275"/>
    </location>
</feature>
<keyword evidence="3" id="KW-1003">Cell membrane</keyword>
<feature type="transmembrane region" description="Helical" evidence="8">
    <location>
        <begin position="410"/>
        <end position="430"/>
    </location>
</feature>
<dbReference type="Pfam" id="PF07690">
    <property type="entry name" value="MFS_1"/>
    <property type="match status" value="1"/>
</dbReference>
<gene>
    <name evidence="10" type="ORF">GCM10023175_04180</name>
</gene>
<feature type="transmembrane region" description="Helical" evidence="8">
    <location>
        <begin position="341"/>
        <end position="366"/>
    </location>
</feature>
<dbReference type="PROSITE" id="PS50850">
    <property type="entry name" value="MFS"/>
    <property type="match status" value="1"/>
</dbReference>
<dbReference type="Proteomes" id="UP001501598">
    <property type="component" value="Unassembled WGS sequence"/>
</dbReference>
<dbReference type="InterPro" id="IPR020846">
    <property type="entry name" value="MFS_dom"/>
</dbReference>
<feature type="transmembrane region" description="Helical" evidence="8">
    <location>
        <begin position="378"/>
        <end position="404"/>
    </location>
</feature>
<sequence length="463" mass="47709">MPPAHDRAPHQPSAAAGSPPTEVRRVAVSSYLGNTIEYYDFILYGSAAAVVFGPLFFSNLSPALGTIASFATLATGYIARPLGGLVLGHVGDRVGRKRVLLLTIVMMGLASGLIGLLPTYAQIGAAAPLLLILLRLVQGFAVGGEWGGAALLAAEHAPPARRGLITAIGQAGLPSGGLLSTLALGTVSLLPGDQLMAWGWRVPFLFSFLLLAVGLYMRVRVSESPLFTELDTRLQEKNTPLVDVLRNPGPLLRGIAASLPPTVVSTLFGSFAVSYTVGLGASRSTVLAALSVGWAGAIVMTPIYGLLSDRFGRRPVYVSGALAFAVLAYPLFWAIGSGSTALMYIGFFVVFALVAVCMSAALAALLSEMFSTRMRYTGISAAYQVATIVAGFSPLVAGSLLAAAGGGRNIGWVAGLIVVLSLLAAVAVWFGRESSGSDLRGIATPAERATALGTDGAAQTSAS</sequence>
<dbReference type="InterPro" id="IPR036259">
    <property type="entry name" value="MFS_trans_sf"/>
</dbReference>
<feature type="transmembrane region" description="Helical" evidence="8">
    <location>
        <begin position="63"/>
        <end position="87"/>
    </location>
</feature>
<name>A0ABP8REM8_9PSEU</name>
<feature type="transmembrane region" description="Helical" evidence="8">
    <location>
        <begin position="164"/>
        <end position="186"/>
    </location>
</feature>
<comment type="caution">
    <text evidence="10">The sequence shown here is derived from an EMBL/GenBank/DDBJ whole genome shotgun (WGS) entry which is preliminary data.</text>
</comment>
<dbReference type="EMBL" id="BAABGT010000007">
    <property type="protein sequence ID" value="GAA4536826.1"/>
    <property type="molecule type" value="Genomic_DNA"/>
</dbReference>
<proteinExistence type="predicted"/>
<dbReference type="Pfam" id="PF00083">
    <property type="entry name" value="Sugar_tr"/>
    <property type="match status" value="1"/>
</dbReference>
<dbReference type="PANTHER" id="PTHR43045">
    <property type="entry name" value="SHIKIMATE TRANSPORTER"/>
    <property type="match status" value="1"/>
</dbReference>
<feature type="transmembrane region" description="Helical" evidence="8">
    <location>
        <begin position="129"/>
        <end position="152"/>
    </location>
</feature>
<reference evidence="11" key="1">
    <citation type="journal article" date="2019" name="Int. J. Syst. Evol. Microbiol.">
        <title>The Global Catalogue of Microorganisms (GCM) 10K type strain sequencing project: providing services to taxonomists for standard genome sequencing and annotation.</title>
        <authorList>
            <consortium name="The Broad Institute Genomics Platform"/>
            <consortium name="The Broad Institute Genome Sequencing Center for Infectious Disease"/>
            <person name="Wu L."/>
            <person name="Ma J."/>
        </authorList>
    </citation>
    <scope>NUCLEOTIDE SEQUENCE [LARGE SCALE GENOMIC DNA]</scope>
    <source>
        <strain evidence="11">JCM 17906</strain>
    </source>
</reference>
<evidence type="ECO:0000256" key="5">
    <source>
        <dbReference type="ARBA" id="ARBA00022989"/>
    </source>
</evidence>
<feature type="transmembrane region" description="Helical" evidence="8">
    <location>
        <begin position="287"/>
        <end position="307"/>
    </location>
</feature>
<accession>A0ABP8REM8</accession>
<evidence type="ECO:0000256" key="2">
    <source>
        <dbReference type="ARBA" id="ARBA00022448"/>
    </source>
</evidence>
<dbReference type="SUPFAM" id="SSF103473">
    <property type="entry name" value="MFS general substrate transporter"/>
    <property type="match status" value="1"/>
</dbReference>
<feature type="transmembrane region" description="Helical" evidence="8">
    <location>
        <begin position="99"/>
        <end position="123"/>
    </location>
</feature>
<keyword evidence="2" id="KW-0813">Transport</keyword>
<organism evidence="10 11">
    <name type="scientific">Pseudonocardia xishanensis</name>
    <dbReference type="NCBI Taxonomy" id="630995"/>
    <lineage>
        <taxon>Bacteria</taxon>
        <taxon>Bacillati</taxon>
        <taxon>Actinomycetota</taxon>
        <taxon>Actinomycetes</taxon>
        <taxon>Pseudonocardiales</taxon>
        <taxon>Pseudonocardiaceae</taxon>
        <taxon>Pseudonocardia</taxon>
    </lineage>
</organism>
<keyword evidence="5 8" id="KW-1133">Transmembrane helix</keyword>
<evidence type="ECO:0000256" key="8">
    <source>
        <dbReference type="SAM" id="Phobius"/>
    </source>
</evidence>
<keyword evidence="6 8" id="KW-0472">Membrane</keyword>
<evidence type="ECO:0000256" key="4">
    <source>
        <dbReference type="ARBA" id="ARBA00022692"/>
    </source>
</evidence>
<protein>
    <submittedName>
        <fullName evidence="10">MFS transporter</fullName>
    </submittedName>
</protein>
<dbReference type="Gene3D" id="1.20.1250.20">
    <property type="entry name" value="MFS general substrate transporter like domains"/>
    <property type="match status" value="2"/>
</dbReference>
<evidence type="ECO:0000256" key="1">
    <source>
        <dbReference type="ARBA" id="ARBA00004651"/>
    </source>
</evidence>
<feature type="domain" description="Major facilitator superfamily (MFS) profile" evidence="9">
    <location>
        <begin position="26"/>
        <end position="436"/>
    </location>
</feature>
<dbReference type="CDD" id="cd17369">
    <property type="entry name" value="MFS_ShiA_like"/>
    <property type="match status" value="1"/>
</dbReference>
<evidence type="ECO:0000313" key="10">
    <source>
        <dbReference type="EMBL" id="GAA4536826.1"/>
    </source>
</evidence>
<dbReference type="InterPro" id="IPR005828">
    <property type="entry name" value="MFS_sugar_transport-like"/>
</dbReference>
<keyword evidence="11" id="KW-1185">Reference proteome</keyword>
<feature type="transmembrane region" description="Helical" evidence="8">
    <location>
        <begin position="316"/>
        <end position="335"/>
    </location>
</feature>
<evidence type="ECO:0000259" key="9">
    <source>
        <dbReference type="PROSITE" id="PS50850"/>
    </source>
</evidence>
<feature type="region of interest" description="Disordered" evidence="7">
    <location>
        <begin position="1"/>
        <end position="21"/>
    </location>
</feature>
<dbReference type="PROSITE" id="PS00217">
    <property type="entry name" value="SUGAR_TRANSPORT_2"/>
    <property type="match status" value="1"/>
</dbReference>
<evidence type="ECO:0000313" key="11">
    <source>
        <dbReference type="Proteomes" id="UP001501598"/>
    </source>
</evidence>
<keyword evidence="4 8" id="KW-0812">Transmembrane</keyword>
<dbReference type="InterPro" id="IPR005829">
    <property type="entry name" value="Sugar_transporter_CS"/>
</dbReference>
<evidence type="ECO:0000256" key="6">
    <source>
        <dbReference type="ARBA" id="ARBA00023136"/>
    </source>
</evidence>
<dbReference type="InterPro" id="IPR011701">
    <property type="entry name" value="MFS"/>
</dbReference>
<comment type="subcellular location">
    <subcellularLocation>
        <location evidence="1">Cell membrane</location>
        <topology evidence="1">Multi-pass membrane protein</topology>
    </subcellularLocation>
</comment>
<feature type="transmembrane region" description="Helical" evidence="8">
    <location>
        <begin position="198"/>
        <end position="217"/>
    </location>
</feature>
<feature type="transmembrane region" description="Helical" evidence="8">
    <location>
        <begin position="38"/>
        <end position="57"/>
    </location>
</feature>
<dbReference type="PANTHER" id="PTHR43045:SF1">
    <property type="entry name" value="SHIKIMATE TRANSPORTER"/>
    <property type="match status" value="1"/>
</dbReference>